<accession>A0A5R8QDT8</accession>
<dbReference type="GO" id="GO:0016791">
    <property type="term" value="F:phosphatase activity"/>
    <property type="evidence" value="ECO:0007669"/>
    <property type="project" value="UniProtKB-ARBA"/>
</dbReference>
<dbReference type="OrthoDB" id="9806027at2"/>
<dbReference type="RefSeq" id="WP_138190598.1">
    <property type="nucleotide sequence ID" value="NZ_VBWP01000003.1"/>
</dbReference>
<dbReference type="InterPro" id="IPR023214">
    <property type="entry name" value="HAD_sf"/>
</dbReference>
<dbReference type="Pfam" id="PF08282">
    <property type="entry name" value="Hydrolase_3"/>
    <property type="match status" value="1"/>
</dbReference>
<dbReference type="GO" id="GO:0000287">
    <property type="term" value="F:magnesium ion binding"/>
    <property type="evidence" value="ECO:0007669"/>
    <property type="project" value="TreeGrafter"/>
</dbReference>
<dbReference type="EMBL" id="VBWP01000003">
    <property type="protein sequence ID" value="TLG75391.1"/>
    <property type="molecule type" value="Genomic_DNA"/>
</dbReference>
<dbReference type="InterPro" id="IPR006379">
    <property type="entry name" value="HAD-SF_hydro_IIB"/>
</dbReference>
<dbReference type="InParanoid" id="A0A5R8QDT8"/>
<dbReference type="NCBIfam" id="TIGR01484">
    <property type="entry name" value="HAD-SF-IIB"/>
    <property type="match status" value="1"/>
</dbReference>
<dbReference type="InterPro" id="IPR036412">
    <property type="entry name" value="HAD-like_sf"/>
</dbReference>
<evidence type="ECO:0000313" key="1">
    <source>
        <dbReference type="EMBL" id="TLG75391.1"/>
    </source>
</evidence>
<dbReference type="Gene3D" id="3.30.1240.10">
    <property type="match status" value="1"/>
</dbReference>
<sequence length="283" mass="31655">MITVFADIDGTFVEMDPVAPEINVRAVRELQAGDNHFVFISGRSMDQIEPMLETNDLDCDIIFGNGAGYKLLGEEPVYRNELSPENYRAAIEVLEAHDAFYHVHTSDGVFLKPPAVFEGHYQRLLEAARARGDEQMLGGIEWKWNYFSNQCKHEEDLVAYFAAHPEIHVFKLETMDADDVKRNAPRAELEALGLYAYSSMPDNLEIVNPDNTKGHAIEHFLEMFPATTSYGIGDGENDLPMFKVVDVAVAMGNAKPEVKAVCQYVTGNCLDGGMGEFIFKHIL</sequence>
<proteinExistence type="predicted"/>
<dbReference type="SUPFAM" id="SSF56784">
    <property type="entry name" value="HAD-like"/>
    <property type="match status" value="1"/>
</dbReference>
<keyword evidence="1" id="KW-0378">Hydrolase</keyword>
<dbReference type="PANTHER" id="PTHR10000:SF8">
    <property type="entry name" value="HAD SUPERFAMILY HYDROLASE-LIKE, TYPE 3"/>
    <property type="match status" value="1"/>
</dbReference>
<name>A0A5R8QDT8_9FIRM</name>
<dbReference type="PANTHER" id="PTHR10000">
    <property type="entry name" value="PHOSPHOSERINE PHOSPHATASE"/>
    <property type="match status" value="1"/>
</dbReference>
<keyword evidence="2" id="KW-1185">Reference proteome</keyword>
<dbReference type="Proteomes" id="UP000306912">
    <property type="component" value="Unassembled WGS sequence"/>
</dbReference>
<organism evidence="1 2">
    <name type="scientific">Culicoidibacter larvae</name>
    <dbReference type="NCBI Taxonomy" id="2579976"/>
    <lineage>
        <taxon>Bacteria</taxon>
        <taxon>Bacillati</taxon>
        <taxon>Bacillota</taxon>
        <taxon>Culicoidibacteria</taxon>
        <taxon>Culicoidibacterales</taxon>
        <taxon>Culicoidibacteraceae</taxon>
        <taxon>Culicoidibacter</taxon>
    </lineage>
</organism>
<gene>
    <name evidence="1" type="ORF">FEZ08_04905</name>
</gene>
<dbReference type="Gene3D" id="3.40.50.1000">
    <property type="entry name" value="HAD superfamily/HAD-like"/>
    <property type="match status" value="1"/>
</dbReference>
<dbReference type="AlphaFoldDB" id="A0A5R8QDT8"/>
<protein>
    <submittedName>
        <fullName evidence="1">HAD-IIB family hydrolase</fullName>
    </submittedName>
</protein>
<evidence type="ECO:0000313" key="2">
    <source>
        <dbReference type="Proteomes" id="UP000306912"/>
    </source>
</evidence>
<dbReference type="GO" id="GO:0005829">
    <property type="term" value="C:cytosol"/>
    <property type="evidence" value="ECO:0007669"/>
    <property type="project" value="TreeGrafter"/>
</dbReference>
<comment type="caution">
    <text evidence="1">The sequence shown here is derived from an EMBL/GenBank/DDBJ whole genome shotgun (WGS) entry which is preliminary data.</text>
</comment>
<reference evidence="1 2" key="1">
    <citation type="submission" date="2019-05" db="EMBL/GenBank/DDBJ databases">
        <title>Culicoidintestinum kansasii gen. nov., sp. nov. from the gastrointestinal tract of the biting midge, Culicoides sonorensis.</title>
        <authorList>
            <person name="Neupane S."/>
            <person name="Ghosh A."/>
            <person name="Gunther S."/>
            <person name="Martin K."/>
            <person name="Zurek L."/>
        </authorList>
    </citation>
    <scope>NUCLEOTIDE SEQUENCE [LARGE SCALE GENOMIC DNA]</scope>
    <source>
        <strain evidence="1 2">CS-1</strain>
    </source>
</reference>